<dbReference type="AlphaFoldDB" id="A0A1I0PJP6"/>
<dbReference type="PANTHER" id="PTHR30042:SF2">
    <property type="entry name" value="POTASSIUM-TRANSPORTING ATPASE KDPC SUBUNIT"/>
    <property type="match status" value="1"/>
</dbReference>
<keyword evidence="8 11" id="KW-1133">Transmembrane helix</keyword>
<comment type="function">
    <text evidence="11">Part of the high-affinity ATP-driven potassium transport (or Kdp) system, which catalyzes the hydrolysis of ATP coupled with the electrogenic transport of potassium into the cytoplasm. This subunit acts as a catalytic chaperone that increases the ATP-binding affinity of the ATP-hydrolyzing subunit KdpB by the formation of a transient KdpB/KdpC/ATP ternary complex.</text>
</comment>
<dbReference type="Proteomes" id="UP000199310">
    <property type="component" value="Unassembled WGS sequence"/>
</dbReference>
<keyword evidence="6 11" id="KW-0067">ATP-binding</keyword>
<evidence type="ECO:0000256" key="3">
    <source>
        <dbReference type="ARBA" id="ARBA00022538"/>
    </source>
</evidence>
<gene>
    <name evidence="11" type="primary">kdpC</name>
    <name evidence="12" type="ORF">SAMN04488122_0815</name>
</gene>
<organism evidence="12 13">
    <name type="scientific">Chitinophaga arvensicola</name>
    <dbReference type="NCBI Taxonomy" id="29529"/>
    <lineage>
        <taxon>Bacteria</taxon>
        <taxon>Pseudomonadati</taxon>
        <taxon>Bacteroidota</taxon>
        <taxon>Chitinophagia</taxon>
        <taxon>Chitinophagales</taxon>
        <taxon>Chitinophagaceae</taxon>
        <taxon>Chitinophaga</taxon>
    </lineage>
</organism>
<evidence type="ECO:0000256" key="10">
    <source>
        <dbReference type="ARBA" id="ARBA00023136"/>
    </source>
</evidence>
<keyword evidence="3 11" id="KW-0633">Potassium transport</keyword>
<protein>
    <recommendedName>
        <fullName evidence="11">Potassium-transporting ATPase KdpC subunit</fullName>
    </recommendedName>
    <alternativeName>
        <fullName evidence="11">ATP phosphohydrolase [potassium-transporting] C chain</fullName>
    </alternativeName>
    <alternativeName>
        <fullName evidence="11">Potassium-binding and translocating subunit C</fullName>
    </alternativeName>
    <alternativeName>
        <fullName evidence="11">Potassium-translocating ATPase C chain</fullName>
    </alternativeName>
</protein>
<evidence type="ECO:0000256" key="6">
    <source>
        <dbReference type="ARBA" id="ARBA00022840"/>
    </source>
</evidence>
<evidence type="ECO:0000313" key="12">
    <source>
        <dbReference type="EMBL" id="SEW14475.1"/>
    </source>
</evidence>
<dbReference type="NCBIfam" id="TIGR00681">
    <property type="entry name" value="kdpC"/>
    <property type="match status" value="1"/>
</dbReference>
<dbReference type="GO" id="GO:0008556">
    <property type="term" value="F:P-type potassium transmembrane transporter activity"/>
    <property type="evidence" value="ECO:0007669"/>
    <property type="project" value="InterPro"/>
</dbReference>
<evidence type="ECO:0000256" key="11">
    <source>
        <dbReference type="HAMAP-Rule" id="MF_00276"/>
    </source>
</evidence>
<evidence type="ECO:0000256" key="4">
    <source>
        <dbReference type="ARBA" id="ARBA00022692"/>
    </source>
</evidence>
<dbReference type="EMBL" id="FOJG01000001">
    <property type="protein sequence ID" value="SEW14475.1"/>
    <property type="molecule type" value="Genomic_DNA"/>
</dbReference>
<name>A0A1I0PJP6_9BACT</name>
<comment type="subunit">
    <text evidence="11">The system is composed of three essential subunits: KdpA, KdpB and KdpC.</text>
</comment>
<evidence type="ECO:0000256" key="9">
    <source>
        <dbReference type="ARBA" id="ARBA00023065"/>
    </source>
</evidence>
<dbReference type="HAMAP" id="MF_00276">
    <property type="entry name" value="KdpC"/>
    <property type="match status" value="1"/>
</dbReference>
<keyword evidence="13" id="KW-1185">Reference proteome</keyword>
<comment type="similarity">
    <text evidence="11">Belongs to the KdpC family.</text>
</comment>
<dbReference type="PIRSF" id="PIRSF001296">
    <property type="entry name" value="K_ATPase_KdpC"/>
    <property type="match status" value="1"/>
</dbReference>
<evidence type="ECO:0000256" key="8">
    <source>
        <dbReference type="ARBA" id="ARBA00022989"/>
    </source>
</evidence>
<evidence type="ECO:0000256" key="2">
    <source>
        <dbReference type="ARBA" id="ARBA00022475"/>
    </source>
</evidence>
<dbReference type="STRING" id="29529.SAMN04488122_0815"/>
<keyword evidence="10 11" id="KW-0472">Membrane</keyword>
<keyword evidence="7 11" id="KW-0630">Potassium</keyword>
<dbReference type="GO" id="GO:0005886">
    <property type="term" value="C:plasma membrane"/>
    <property type="evidence" value="ECO:0007669"/>
    <property type="project" value="UniProtKB-SubCell"/>
</dbReference>
<keyword evidence="1 11" id="KW-0813">Transport</keyword>
<dbReference type="RefSeq" id="WP_089890910.1">
    <property type="nucleotide sequence ID" value="NZ_FOJG01000001.1"/>
</dbReference>
<evidence type="ECO:0000256" key="7">
    <source>
        <dbReference type="ARBA" id="ARBA00022958"/>
    </source>
</evidence>
<keyword evidence="4 11" id="KW-0812">Transmembrane</keyword>
<dbReference type="OrthoDB" id="9809491at2"/>
<evidence type="ECO:0000313" key="13">
    <source>
        <dbReference type="Proteomes" id="UP000199310"/>
    </source>
</evidence>
<reference evidence="13" key="1">
    <citation type="submission" date="2016-10" db="EMBL/GenBank/DDBJ databases">
        <authorList>
            <person name="Varghese N."/>
            <person name="Submissions S."/>
        </authorList>
    </citation>
    <scope>NUCLEOTIDE SEQUENCE [LARGE SCALE GENOMIC DNA]</scope>
    <source>
        <strain evidence="13">DSM 3695</strain>
    </source>
</reference>
<keyword evidence="5 11" id="KW-0547">Nucleotide-binding</keyword>
<keyword evidence="9 11" id="KW-0406">Ion transport</keyword>
<dbReference type="Pfam" id="PF02669">
    <property type="entry name" value="KdpC"/>
    <property type="match status" value="1"/>
</dbReference>
<dbReference type="PANTHER" id="PTHR30042">
    <property type="entry name" value="POTASSIUM-TRANSPORTING ATPASE C CHAIN"/>
    <property type="match status" value="1"/>
</dbReference>
<evidence type="ECO:0000256" key="1">
    <source>
        <dbReference type="ARBA" id="ARBA00022448"/>
    </source>
</evidence>
<dbReference type="InterPro" id="IPR003820">
    <property type="entry name" value="KdpC"/>
</dbReference>
<dbReference type="NCBIfam" id="NF001454">
    <property type="entry name" value="PRK00315.1"/>
    <property type="match status" value="1"/>
</dbReference>
<accession>A0A1I0PJP6</accession>
<dbReference type="GO" id="GO:0005524">
    <property type="term" value="F:ATP binding"/>
    <property type="evidence" value="ECO:0007669"/>
    <property type="project" value="UniProtKB-UniRule"/>
</dbReference>
<evidence type="ECO:0000256" key="5">
    <source>
        <dbReference type="ARBA" id="ARBA00022741"/>
    </source>
</evidence>
<keyword evidence="2 11" id="KW-1003">Cell membrane</keyword>
<sequence>MKKYLLPSIKLTALLVLLLGGLYPLFLAGVAKLAPGKGDGIKVTHNGRVVGYENIAQKFSDDKYFQPRPSTVDYNAAGSGGSNKAAGNPDYLKTVQERIDSFMVHNPDVKKSDIPAELVTASASGLDPHLTPAAAYVQVPRVAKLRNIPADKLKQLIDANTKGPLMGLFGLSTVNVLKLNIALDDLK</sequence>
<comment type="subcellular location">
    <subcellularLocation>
        <location evidence="11">Cell membrane</location>
        <topology evidence="11">Single-pass membrane protein</topology>
    </subcellularLocation>
</comment>
<proteinExistence type="inferred from homology"/>